<dbReference type="InterPro" id="IPR028038">
    <property type="entry name" value="TM140"/>
</dbReference>
<gene>
    <name evidence="2" type="primary">TMEM140</name>
</gene>
<sequence>MAVIASGPTAGFTMVSRKHVGHGTALLRWRYMGHLLCALTILEVAATLGLMIYALLVEAGNLVDLSNKRIGFYNFCLWNETAGKLQCLEVRHLQAMGISWLGIALARVCVYMCPVISFFYPLFLANMRCKDKVEGWRVLLIILITKMLLLSGGLGIFLLQTSPWINLSDFTGGFLALVGILALILLQILTIITHAIWAKHINPHQSPFTEEALPIKI</sequence>
<reference evidence="2" key="2">
    <citation type="submission" date="2025-08" db="UniProtKB">
        <authorList>
            <consortium name="Ensembl"/>
        </authorList>
    </citation>
    <scope>IDENTIFICATION</scope>
    <source>
        <strain evidence="2">broiler</strain>
    </source>
</reference>
<feature type="transmembrane region" description="Helical" evidence="1">
    <location>
        <begin position="171"/>
        <end position="197"/>
    </location>
</feature>
<dbReference type="GeneID" id="417940"/>
<dbReference type="FunCoup" id="A0A8V0YDJ2">
    <property type="interactions" value="12"/>
</dbReference>
<dbReference type="RefSeq" id="XP_046770788.1">
    <property type="nucleotide sequence ID" value="XM_046914832.1"/>
</dbReference>
<dbReference type="OMA" id="DQLLFMS"/>
<reference evidence="2" key="1">
    <citation type="submission" date="2020-11" db="EMBL/GenBank/DDBJ databases">
        <title>Gallus gallus (Chicken) genome, bGalGal1, GRCg7b, maternal haplotype autosomes + Z &amp; W.</title>
        <authorList>
            <person name="Warren W."/>
            <person name="Formenti G."/>
            <person name="Fedrigo O."/>
            <person name="Haase B."/>
            <person name="Mountcastle J."/>
            <person name="Balacco J."/>
            <person name="Tracey A."/>
            <person name="Schneider V."/>
            <person name="Okimoto R."/>
            <person name="Cheng H."/>
            <person name="Hawken R."/>
            <person name="Howe K."/>
            <person name="Jarvis E.D."/>
        </authorList>
    </citation>
    <scope>NUCLEOTIDE SEQUENCE [LARGE SCALE GENOMIC DNA]</scope>
    <source>
        <strain evidence="2">Broiler</strain>
    </source>
</reference>
<feature type="transmembrane region" description="Helical" evidence="1">
    <location>
        <begin position="98"/>
        <end position="124"/>
    </location>
</feature>
<dbReference type="Ensembl" id="ENSGALT00010028802.1">
    <property type="protein sequence ID" value="ENSGALP00010016571.1"/>
    <property type="gene ID" value="ENSGALG00010012028.1"/>
</dbReference>
<keyword evidence="1" id="KW-1133">Transmembrane helix</keyword>
<dbReference type="PANTHER" id="PTHR16103:SF0">
    <property type="entry name" value="TRANSMEMBRANE PROTEIN 140"/>
    <property type="match status" value="1"/>
</dbReference>
<dbReference type="CTD" id="55281"/>
<keyword evidence="1" id="KW-0812">Transmembrane</keyword>
<dbReference type="OrthoDB" id="9898473at2759"/>
<dbReference type="Pfam" id="PF14985">
    <property type="entry name" value="TM140"/>
    <property type="match status" value="1"/>
</dbReference>
<evidence type="ECO:0000313" key="2">
    <source>
        <dbReference type="Ensembl" id="ENSGALP00010016571.1"/>
    </source>
</evidence>
<organism evidence="2 3">
    <name type="scientific">Gallus gallus</name>
    <name type="common">Chicken</name>
    <dbReference type="NCBI Taxonomy" id="9031"/>
    <lineage>
        <taxon>Eukaryota</taxon>
        <taxon>Metazoa</taxon>
        <taxon>Chordata</taxon>
        <taxon>Craniata</taxon>
        <taxon>Vertebrata</taxon>
        <taxon>Euteleostomi</taxon>
        <taxon>Archelosauria</taxon>
        <taxon>Archosauria</taxon>
        <taxon>Dinosauria</taxon>
        <taxon>Saurischia</taxon>
        <taxon>Theropoda</taxon>
        <taxon>Coelurosauria</taxon>
        <taxon>Aves</taxon>
        <taxon>Neognathae</taxon>
        <taxon>Galloanserae</taxon>
        <taxon>Galliformes</taxon>
        <taxon>Phasianidae</taxon>
        <taxon>Phasianinae</taxon>
        <taxon>Gallus</taxon>
    </lineage>
</organism>
<proteinExistence type="predicted"/>
<dbReference type="GeneTree" id="ENSGT00390000014089"/>
<accession>A0A8V0YDJ2</accession>
<feature type="transmembrane region" description="Helical" evidence="1">
    <location>
        <begin position="35"/>
        <end position="56"/>
    </location>
</feature>
<keyword evidence="1" id="KW-0472">Membrane</keyword>
<keyword evidence="3" id="KW-1185">Reference proteome</keyword>
<dbReference type="Proteomes" id="UP000000539">
    <property type="component" value="Chromosome 1"/>
</dbReference>
<evidence type="ECO:0000256" key="1">
    <source>
        <dbReference type="SAM" id="Phobius"/>
    </source>
</evidence>
<name>A0A8V0YDJ2_CHICK</name>
<protein>
    <submittedName>
        <fullName evidence="2">Transmembrane protein 140</fullName>
    </submittedName>
</protein>
<dbReference type="RefSeq" id="XP_040523870.1">
    <property type="nucleotide sequence ID" value="XM_040667936.2"/>
</dbReference>
<dbReference type="RefSeq" id="XP_046770790.1">
    <property type="nucleotide sequence ID" value="XM_046914834.1"/>
</dbReference>
<evidence type="ECO:0000313" key="3">
    <source>
        <dbReference type="Proteomes" id="UP000000539"/>
    </source>
</evidence>
<feature type="transmembrane region" description="Helical" evidence="1">
    <location>
        <begin position="136"/>
        <end position="159"/>
    </location>
</feature>
<reference evidence="2" key="3">
    <citation type="submission" date="2025-09" db="UniProtKB">
        <authorList>
            <consortium name="Ensembl"/>
        </authorList>
    </citation>
    <scope>IDENTIFICATION</scope>
    <source>
        <strain evidence="2">broiler</strain>
    </source>
</reference>
<dbReference type="PANTHER" id="PTHR16103">
    <property type="entry name" value="TRANSMEMBRANE PROTEIN 140"/>
    <property type="match status" value="1"/>
</dbReference>
<dbReference type="GlyGen" id="A0A8V0YDJ2">
    <property type="glycosylation" value="1 site"/>
</dbReference>
<dbReference type="AlphaFoldDB" id="A0A8V0YDJ2"/>